<evidence type="ECO:0000256" key="4">
    <source>
        <dbReference type="SAM" id="Phobius"/>
    </source>
</evidence>
<reference evidence="5 6" key="1">
    <citation type="journal article" date="2023" name="G3 (Bethesda)">
        <title>A chromosome-length genome assembly and annotation of blackberry (Rubus argutus, cv. 'Hillquist').</title>
        <authorList>
            <person name="Bruna T."/>
            <person name="Aryal R."/>
            <person name="Dudchenko O."/>
            <person name="Sargent D.J."/>
            <person name="Mead D."/>
            <person name="Buti M."/>
            <person name="Cavallini A."/>
            <person name="Hytonen T."/>
            <person name="Andres J."/>
            <person name="Pham M."/>
            <person name="Weisz D."/>
            <person name="Mascagni F."/>
            <person name="Usai G."/>
            <person name="Natali L."/>
            <person name="Bassil N."/>
            <person name="Fernandez G.E."/>
            <person name="Lomsadze A."/>
            <person name="Armour M."/>
            <person name="Olukolu B."/>
            <person name="Poorten T."/>
            <person name="Britton C."/>
            <person name="Davik J."/>
            <person name="Ashrafi H."/>
            <person name="Aiden E.L."/>
            <person name="Borodovsky M."/>
            <person name="Worthington M."/>
        </authorList>
    </citation>
    <scope>NUCLEOTIDE SEQUENCE [LARGE SCALE GENOMIC DNA]</scope>
    <source>
        <strain evidence="5">PI 553951</strain>
    </source>
</reference>
<keyword evidence="6" id="KW-1185">Reference proteome</keyword>
<dbReference type="FunFam" id="3.40.50.2000:FF:000088">
    <property type="entry name" value="Glycosyltransferase"/>
    <property type="match status" value="1"/>
</dbReference>
<keyword evidence="4" id="KW-0472">Membrane</keyword>
<dbReference type="InterPro" id="IPR002213">
    <property type="entry name" value="UDP_glucos_trans"/>
</dbReference>
<comment type="similarity">
    <text evidence="1">Belongs to the UDP-glycosyltransferase family.</text>
</comment>
<dbReference type="EMBL" id="JBEDUW010000005">
    <property type="protein sequence ID" value="KAK9930200.1"/>
    <property type="molecule type" value="Genomic_DNA"/>
</dbReference>
<evidence type="ECO:0008006" key="7">
    <source>
        <dbReference type="Google" id="ProtNLM"/>
    </source>
</evidence>
<accession>A0AAW1WZT2</accession>
<organism evidence="5 6">
    <name type="scientific">Rubus argutus</name>
    <name type="common">Southern blackberry</name>
    <dbReference type="NCBI Taxonomy" id="59490"/>
    <lineage>
        <taxon>Eukaryota</taxon>
        <taxon>Viridiplantae</taxon>
        <taxon>Streptophyta</taxon>
        <taxon>Embryophyta</taxon>
        <taxon>Tracheophyta</taxon>
        <taxon>Spermatophyta</taxon>
        <taxon>Magnoliopsida</taxon>
        <taxon>eudicotyledons</taxon>
        <taxon>Gunneridae</taxon>
        <taxon>Pentapetalae</taxon>
        <taxon>rosids</taxon>
        <taxon>fabids</taxon>
        <taxon>Rosales</taxon>
        <taxon>Rosaceae</taxon>
        <taxon>Rosoideae</taxon>
        <taxon>Rosoideae incertae sedis</taxon>
        <taxon>Rubus</taxon>
    </lineage>
</organism>
<keyword evidence="3" id="KW-0808">Transferase</keyword>
<dbReference type="PANTHER" id="PTHR48049">
    <property type="entry name" value="GLYCOSYLTRANSFERASE"/>
    <property type="match status" value="1"/>
</dbReference>
<evidence type="ECO:0000313" key="5">
    <source>
        <dbReference type="EMBL" id="KAK9930200.1"/>
    </source>
</evidence>
<sequence length="473" mass="53124">MEKEKTIFLHVVVFPWLAMGHLIPFFHLSKLIAQKGHRVSFISTPRNLLRLPKIPSQSPLSSLITLVPLPLPHVDNLPDDAESSADVPYHKQQLLKKAFDLLELPLAAFLKSSAPDWVVYDYASHWLPPLAAELGVSRAFFCCFNAACMAVVGPPSLVIDGQDSRSKTEDFTVVPPWIPFESDMAFRYHEVAKYVHENESGTPDTVRFGIAIRDSDVVLMRSSDEFEPEWFELLRDLYGKGKPVLPVGFLPPLVEENYTAVKEWLDQQRVNSVVYVALGTEATLSEEELTELALGLELSGLPFVWVLRDSPGSTQSVSEMLPHGFVERVKDRGVVHFGWAPQVWILSHDSVGGFLTHCGWNSMIEGLGFGRVLILFPMLNEQGLNARLANSKGLGVEIPRNELDGSFTRDSVAEFVRLVMLDDSGKSLRTRVKELKGMFGDRNRNSRLENEFISFLEENRPNNLAQDKITLDK</sequence>
<evidence type="ECO:0000313" key="6">
    <source>
        <dbReference type="Proteomes" id="UP001457282"/>
    </source>
</evidence>
<feature type="transmembrane region" description="Helical" evidence="4">
    <location>
        <begin position="7"/>
        <end position="28"/>
    </location>
</feature>
<keyword evidence="2" id="KW-0328">Glycosyltransferase</keyword>
<dbReference type="FunFam" id="3.40.50.2000:FF:000037">
    <property type="entry name" value="Glycosyltransferase"/>
    <property type="match status" value="1"/>
</dbReference>
<keyword evidence="4" id="KW-1133">Transmembrane helix</keyword>
<dbReference type="GO" id="GO:0035251">
    <property type="term" value="F:UDP-glucosyltransferase activity"/>
    <property type="evidence" value="ECO:0007669"/>
    <property type="project" value="InterPro"/>
</dbReference>
<dbReference type="InterPro" id="IPR050481">
    <property type="entry name" value="UDP-glycosyltransf_plant"/>
</dbReference>
<dbReference type="Gene3D" id="3.40.50.2000">
    <property type="entry name" value="Glycogen Phosphorylase B"/>
    <property type="match status" value="2"/>
</dbReference>
<dbReference type="AlphaFoldDB" id="A0AAW1WZT2"/>
<evidence type="ECO:0000256" key="2">
    <source>
        <dbReference type="ARBA" id="ARBA00022676"/>
    </source>
</evidence>
<dbReference type="PANTHER" id="PTHR48049:SF138">
    <property type="entry name" value="UDP-GLYCOSYLTRANSFERASE 91C1"/>
    <property type="match status" value="1"/>
</dbReference>
<protein>
    <recommendedName>
        <fullName evidence="7">UDP-glycosyltransferase 91C1</fullName>
    </recommendedName>
</protein>
<dbReference type="Pfam" id="PF00201">
    <property type="entry name" value="UDPGT"/>
    <property type="match status" value="1"/>
</dbReference>
<keyword evidence="4" id="KW-0812">Transmembrane</keyword>
<comment type="caution">
    <text evidence="5">The sequence shown here is derived from an EMBL/GenBank/DDBJ whole genome shotgun (WGS) entry which is preliminary data.</text>
</comment>
<evidence type="ECO:0000256" key="3">
    <source>
        <dbReference type="ARBA" id="ARBA00022679"/>
    </source>
</evidence>
<dbReference type="Proteomes" id="UP001457282">
    <property type="component" value="Unassembled WGS sequence"/>
</dbReference>
<dbReference type="CDD" id="cd03784">
    <property type="entry name" value="GT1_Gtf-like"/>
    <property type="match status" value="1"/>
</dbReference>
<proteinExistence type="inferred from homology"/>
<gene>
    <name evidence="5" type="ORF">M0R45_027247</name>
</gene>
<evidence type="ECO:0000256" key="1">
    <source>
        <dbReference type="ARBA" id="ARBA00009995"/>
    </source>
</evidence>
<dbReference type="SUPFAM" id="SSF53756">
    <property type="entry name" value="UDP-Glycosyltransferase/glycogen phosphorylase"/>
    <property type="match status" value="1"/>
</dbReference>
<name>A0AAW1WZT2_RUBAR</name>